<evidence type="ECO:0000313" key="2">
    <source>
        <dbReference type="EMBL" id="KAF9513190.1"/>
    </source>
</evidence>
<proteinExistence type="predicted"/>
<comment type="caution">
    <text evidence="2">The sequence shown here is derived from an EMBL/GenBank/DDBJ whole genome shotgun (WGS) entry which is preliminary data.</text>
</comment>
<reference evidence="2" key="1">
    <citation type="journal article" date="2020" name="Nat. Commun.">
        <title>Large-scale genome sequencing of mycorrhizal fungi provides insights into the early evolution of symbiotic traits.</title>
        <authorList>
            <person name="Miyauchi S."/>
            <person name="Kiss E."/>
            <person name="Kuo A."/>
            <person name="Drula E."/>
            <person name="Kohler A."/>
            <person name="Sanchez-Garcia M."/>
            <person name="Morin E."/>
            <person name="Andreopoulos B."/>
            <person name="Barry K.W."/>
            <person name="Bonito G."/>
            <person name="Buee M."/>
            <person name="Carver A."/>
            <person name="Chen C."/>
            <person name="Cichocki N."/>
            <person name="Clum A."/>
            <person name="Culley D."/>
            <person name="Crous P.W."/>
            <person name="Fauchery L."/>
            <person name="Girlanda M."/>
            <person name="Hayes R.D."/>
            <person name="Keri Z."/>
            <person name="LaButti K."/>
            <person name="Lipzen A."/>
            <person name="Lombard V."/>
            <person name="Magnuson J."/>
            <person name="Maillard F."/>
            <person name="Murat C."/>
            <person name="Nolan M."/>
            <person name="Ohm R.A."/>
            <person name="Pangilinan J."/>
            <person name="Pereira M.F."/>
            <person name="Perotto S."/>
            <person name="Peter M."/>
            <person name="Pfister S."/>
            <person name="Riley R."/>
            <person name="Sitrit Y."/>
            <person name="Stielow J.B."/>
            <person name="Szollosi G."/>
            <person name="Zifcakova L."/>
            <person name="Stursova M."/>
            <person name="Spatafora J.W."/>
            <person name="Tedersoo L."/>
            <person name="Vaario L.M."/>
            <person name="Yamada A."/>
            <person name="Yan M."/>
            <person name="Wang P."/>
            <person name="Xu J."/>
            <person name="Bruns T."/>
            <person name="Baldrian P."/>
            <person name="Vilgalys R."/>
            <person name="Dunand C."/>
            <person name="Henrissat B."/>
            <person name="Grigoriev I.V."/>
            <person name="Hibbett D."/>
            <person name="Nagy L.G."/>
            <person name="Martin F.M."/>
        </authorList>
    </citation>
    <scope>NUCLEOTIDE SEQUENCE</scope>
    <source>
        <strain evidence="2">UP504</strain>
    </source>
</reference>
<dbReference type="AlphaFoldDB" id="A0A9P6DWW3"/>
<protein>
    <submittedName>
        <fullName evidence="2">Uncharacterized protein</fullName>
    </submittedName>
</protein>
<name>A0A9P6DWW3_9AGAM</name>
<keyword evidence="3" id="KW-1185">Reference proteome</keyword>
<organism evidence="2 3">
    <name type="scientific">Hydnum rufescens UP504</name>
    <dbReference type="NCBI Taxonomy" id="1448309"/>
    <lineage>
        <taxon>Eukaryota</taxon>
        <taxon>Fungi</taxon>
        <taxon>Dikarya</taxon>
        <taxon>Basidiomycota</taxon>
        <taxon>Agaricomycotina</taxon>
        <taxon>Agaricomycetes</taxon>
        <taxon>Cantharellales</taxon>
        <taxon>Hydnaceae</taxon>
        <taxon>Hydnum</taxon>
    </lineage>
</organism>
<gene>
    <name evidence="2" type="ORF">BS47DRAFT_985735</name>
</gene>
<dbReference type="Proteomes" id="UP000886523">
    <property type="component" value="Unassembled WGS sequence"/>
</dbReference>
<dbReference type="EMBL" id="MU128976">
    <property type="protein sequence ID" value="KAF9513190.1"/>
    <property type="molecule type" value="Genomic_DNA"/>
</dbReference>
<accession>A0A9P6DWW3</accession>
<sequence length="60" mass="6693">MVFWGNLRHSVPWPSFGVSTQASMEVNLNYEDYTAAPSDFASGGPRNPRRLDNPTPPPFL</sequence>
<evidence type="ECO:0000256" key="1">
    <source>
        <dbReference type="SAM" id="MobiDB-lite"/>
    </source>
</evidence>
<feature type="region of interest" description="Disordered" evidence="1">
    <location>
        <begin position="37"/>
        <end position="60"/>
    </location>
</feature>
<evidence type="ECO:0000313" key="3">
    <source>
        <dbReference type="Proteomes" id="UP000886523"/>
    </source>
</evidence>